<evidence type="ECO:0000259" key="6">
    <source>
        <dbReference type="PROSITE" id="PS51736"/>
    </source>
</evidence>
<dbReference type="Pfam" id="PF00239">
    <property type="entry name" value="Resolvase"/>
    <property type="match status" value="1"/>
</dbReference>
<dbReference type="Proteomes" id="UP000216052">
    <property type="component" value="Chromosome"/>
</dbReference>
<keyword evidence="1" id="KW-0229">DNA integration</keyword>
<evidence type="ECO:0000256" key="4">
    <source>
        <dbReference type="PROSITE-ProRule" id="PRU10137"/>
    </source>
</evidence>
<name>A0ABZ3JAC6_SPOA4</name>
<dbReference type="PROSITE" id="PS51737">
    <property type="entry name" value="RECOMBINASE_DNA_BIND"/>
    <property type="match status" value="1"/>
</dbReference>
<keyword evidence="3" id="KW-0233">DNA recombination</keyword>
<dbReference type="InterPro" id="IPR011109">
    <property type="entry name" value="DNA_bind_recombinase_dom"/>
</dbReference>
<evidence type="ECO:0008006" key="10">
    <source>
        <dbReference type="Google" id="ProtNLM"/>
    </source>
</evidence>
<proteinExistence type="predicted"/>
<keyword evidence="9" id="KW-1185">Reference proteome</keyword>
<dbReference type="Pfam" id="PF07508">
    <property type="entry name" value="Recombinase"/>
    <property type="match status" value="1"/>
</dbReference>
<dbReference type="InterPro" id="IPR036162">
    <property type="entry name" value="Resolvase-like_N_sf"/>
</dbReference>
<evidence type="ECO:0000256" key="2">
    <source>
        <dbReference type="ARBA" id="ARBA00023125"/>
    </source>
</evidence>
<dbReference type="EMBL" id="CP155571">
    <property type="protein sequence ID" value="XFO74954.1"/>
    <property type="molecule type" value="Genomic_DNA"/>
</dbReference>
<dbReference type="CDD" id="cd00338">
    <property type="entry name" value="Ser_Recombinase"/>
    <property type="match status" value="1"/>
</dbReference>
<dbReference type="InterPro" id="IPR006119">
    <property type="entry name" value="Resolv_N"/>
</dbReference>
<feature type="active site" description="O-(5'-phospho-DNA)-serine intermediate" evidence="4">
    <location>
        <position position="20"/>
    </location>
</feature>
<reference evidence="8" key="1">
    <citation type="submission" date="2024-05" db="EMBL/GenBank/DDBJ databases">
        <title>Isolation and characterization of Sporomusa carbonis sp. nov., a carboxydotrophic hydrogenogen in the genus of Sporomusa isolated from a charcoal burning pile.</title>
        <authorList>
            <person name="Boeer T."/>
            <person name="Rosenbaum F."/>
            <person name="Eysell L."/>
            <person name="Mueller V."/>
            <person name="Daniel R."/>
            <person name="Poehlein A."/>
        </authorList>
    </citation>
    <scope>NUCLEOTIDE SEQUENCE [LARGE SCALE GENOMIC DNA]</scope>
    <source>
        <strain evidence="8">DSM 3132</strain>
    </source>
</reference>
<dbReference type="Gene3D" id="3.40.50.1390">
    <property type="entry name" value="Resolvase, N-terminal catalytic domain"/>
    <property type="match status" value="1"/>
</dbReference>
<dbReference type="InterPro" id="IPR025827">
    <property type="entry name" value="Zn_ribbon_recom_dom"/>
</dbReference>
<protein>
    <recommendedName>
        <fullName evidence="10">DNA-invertase hin</fullName>
    </recommendedName>
</protein>
<evidence type="ECO:0000313" key="8">
    <source>
        <dbReference type="EMBL" id="XFO74954.1"/>
    </source>
</evidence>
<evidence type="ECO:0000256" key="5">
    <source>
        <dbReference type="SAM" id="Coils"/>
    </source>
</evidence>
<evidence type="ECO:0000313" key="9">
    <source>
        <dbReference type="Proteomes" id="UP000216052"/>
    </source>
</evidence>
<dbReference type="SUPFAM" id="SSF53041">
    <property type="entry name" value="Resolvase-like"/>
    <property type="match status" value="1"/>
</dbReference>
<dbReference type="SMART" id="SM00857">
    <property type="entry name" value="Resolvase"/>
    <property type="match status" value="1"/>
</dbReference>
<dbReference type="PROSITE" id="PS51736">
    <property type="entry name" value="RECOMBINASES_3"/>
    <property type="match status" value="1"/>
</dbReference>
<dbReference type="InterPro" id="IPR038109">
    <property type="entry name" value="DNA_bind_recomb_sf"/>
</dbReference>
<keyword evidence="2" id="KW-0238">DNA-binding</keyword>
<feature type="domain" description="Resolvase/invertase-type recombinase catalytic" evidence="6">
    <location>
        <begin position="12"/>
        <end position="160"/>
    </location>
</feature>
<feature type="coiled-coil region" evidence="5">
    <location>
        <begin position="397"/>
        <end position="424"/>
    </location>
</feature>
<dbReference type="InterPro" id="IPR050639">
    <property type="entry name" value="SSR_resolvase"/>
</dbReference>
<dbReference type="PANTHER" id="PTHR30461:SF23">
    <property type="entry name" value="DNA RECOMBINASE-RELATED"/>
    <property type="match status" value="1"/>
</dbReference>
<dbReference type="PANTHER" id="PTHR30461">
    <property type="entry name" value="DNA-INVERTASE FROM LAMBDOID PROPHAGE"/>
    <property type="match status" value="1"/>
</dbReference>
<organism evidence="8 9">
    <name type="scientific">Sporomusa acidovorans (strain ATCC 49682 / DSM 3132 / Mol)</name>
    <dbReference type="NCBI Taxonomy" id="1123286"/>
    <lineage>
        <taxon>Bacteria</taxon>
        <taxon>Bacillati</taxon>
        <taxon>Bacillota</taxon>
        <taxon>Negativicutes</taxon>
        <taxon>Selenomonadales</taxon>
        <taxon>Sporomusaceae</taxon>
        <taxon>Sporomusa</taxon>
    </lineage>
</organism>
<sequence>MQAAEKLEKASRVALYVRVSTEEQAEHGYSIEAQLDILRQHCKSNNKEIVAEYVDPGVSGKEMTKRAKLQKLLRDAELGRFDEVMVWKFNRMSRKMYDLMKIVSHLDKHKVSFRSCSENFDTATPMGRFSLHMMGAVGEFERNTIVDNVKLGMKQRARMGFRNGGACLGYCSVEDSGGTGKKRKTRLVVVPEEAVIIKKIFDLYAAGKGFRAIATQLNREGAKTKKGNFFAPDSVREILKNPIYAGTVRYNRYEGWSETRRRGKNDKPILTEGRHEAIISREQWEQVQEMFAKRSKASPRVHDSENLLTGLIRCPECGTPMVISRSHYRLKDGSKVALRYYSCGQFKGKGSTVCHANSVRADYAEAYVLERIPLVLHQPKLLTAIVKAVNQKRRGSGDALLEERAAIEENLAQIETKKRRILEVYEMDGLDREALALRLDTLAAEARNLCTRRAEIDSEMEEDTGQEVTVAMVRQFLGQFNRVLQAASPEQKKTLLHLVIREITLNADKTIDRIILHFDPDSGVGKDPSAEVQADGSLLHFGANRKKRPKWRIAI</sequence>
<evidence type="ECO:0000256" key="1">
    <source>
        <dbReference type="ARBA" id="ARBA00022908"/>
    </source>
</evidence>
<evidence type="ECO:0000259" key="7">
    <source>
        <dbReference type="PROSITE" id="PS51737"/>
    </source>
</evidence>
<feature type="domain" description="Recombinase" evidence="7">
    <location>
        <begin position="176"/>
        <end position="297"/>
    </location>
</feature>
<dbReference type="Gene3D" id="3.90.1750.20">
    <property type="entry name" value="Putative Large Serine Recombinase, Chain B, Domain 2"/>
    <property type="match status" value="1"/>
</dbReference>
<dbReference type="InterPro" id="IPR006118">
    <property type="entry name" value="Recombinase_CS"/>
</dbReference>
<keyword evidence="5" id="KW-0175">Coiled coil</keyword>
<gene>
    <name evidence="8" type="ORF">SPACI_050650</name>
</gene>
<accession>A0ABZ3JAC6</accession>
<dbReference type="PROSITE" id="PS00397">
    <property type="entry name" value="RECOMBINASES_1"/>
    <property type="match status" value="1"/>
</dbReference>
<dbReference type="RefSeq" id="WP_093795474.1">
    <property type="nucleotide sequence ID" value="NZ_CP155571.1"/>
</dbReference>
<evidence type="ECO:0000256" key="3">
    <source>
        <dbReference type="ARBA" id="ARBA00023172"/>
    </source>
</evidence>
<dbReference type="Pfam" id="PF13408">
    <property type="entry name" value="Zn_ribbon_recom"/>
    <property type="match status" value="1"/>
</dbReference>